<dbReference type="EMBL" id="FBWC01000045">
    <property type="protein sequence ID" value="CUX68526.1"/>
    <property type="molecule type" value="Genomic_DNA"/>
</dbReference>
<proteinExistence type="predicted"/>
<reference evidence="2 3" key="1">
    <citation type="submission" date="2016-01" db="EMBL/GenBank/DDBJ databases">
        <authorList>
            <person name="Oliw E.H."/>
        </authorList>
    </citation>
    <scope>NUCLEOTIDE SEQUENCE [LARGE SCALE GENOMIC DNA]</scope>
    <source>
        <strain evidence="2 3">Kerr 14</strain>
    </source>
</reference>
<dbReference type="Proteomes" id="UP000191897">
    <property type="component" value="Unassembled WGS sequence"/>
</dbReference>
<evidence type="ECO:0000313" key="3">
    <source>
        <dbReference type="Proteomes" id="UP000191897"/>
    </source>
</evidence>
<organism evidence="2 3">
    <name type="scientific">Agrobacterium tumefaciens str. Kerr 14</name>
    <dbReference type="NCBI Taxonomy" id="1183424"/>
    <lineage>
        <taxon>Bacteria</taxon>
        <taxon>Pseudomonadati</taxon>
        <taxon>Pseudomonadota</taxon>
        <taxon>Alphaproteobacteria</taxon>
        <taxon>Hyphomicrobiales</taxon>
        <taxon>Rhizobiaceae</taxon>
        <taxon>Rhizobium/Agrobacterium group</taxon>
        <taxon>Agrobacterium</taxon>
        <taxon>Agrobacterium tumefaciens complex</taxon>
    </lineage>
</organism>
<gene>
    <name evidence="2" type="ORF">AGR4C_pc30020</name>
</gene>
<evidence type="ECO:0000256" key="1">
    <source>
        <dbReference type="SAM" id="MobiDB-lite"/>
    </source>
</evidence>
<protein>
    <submittedName>
        <fullName evidence="2">Uncharacterized protein</fullName>
    </submittedName>
</protein>
<feature type="region of interest" description="Disordered" evidence="1">
    <location>
        <begin position="65"/>
        <end position="99"/>
    </location>
</feature>
<evidence type="ECO:0000313" key="2">
    <source>
        <dbReference type="EMBL" id="CUX68526.1"/>
    </source>
</evidence>
<accession>A0A1S7SG63</accession>
<name>A0A1S7SG63_AGRTU</name>
<dbReference type="AlphaFoldDB" id="A0A1S7SG63"/>
<sequence>MHTMVSSQFPSHQLFPSGGFDLHTLMGLGFPMALSFCDAAVAAHLPSRSTATLSVLLPEKSIRGQARSYKRSDMCSCGRGTDSRQPQPRAGSSGAVRIA</sequence>